<feature type="transmembrane region" description="Helical" evidence="5">
    <location>
        <begin position="308"/>
        <end position="330"/>
    </location>
</feature>
<dbReference type="EnsemblMetazoa" id="CLYHEMT010863.1">
    <property type="protein sequence ID" value="CLYHEMP010863.1"/>
    <property type="gene ID" value="CLYHEMG010863"/>
</dbReference>
<dbReference type="PANTHER" id="PTHR22950:SF703">
    <property type="entry name" value="AMINO ACID TRANSPORTER TRANSMEMBRANE DOMAIN-CONTAINING PROTEIN"/>
    <property type="match status" value="1"/>
</dbReference>
<feature type="transmembrane region" description="Helical" evidence="5">
    <location>
        <begin position="263"/>
        <end position="288"/>
    </location>
</feature>
<keyword evidence="8" id="KW-1185">Reference proteome</keyword>
<dbReference type="Proteomes" id="UP000594262">
    <property type="component" value="Unplaced"/>
</dbReference>
<feature type="transmembrane region" description="Helical" evidence="5">
    <location>
        <begin position="408"/>
        <end position="430"/>
    </location>
</feature>
<feature type="transmembrane region" description="Helical" evidence="5">
    <location>
        <begin position="231"/>
        <end position="251"/>
    </location>
</feature>
<dbReference type="InterPro" id="IPR013057">
    <property type="entry name" value="AA_transpt_TM"/>
</dbReference>
<evidence type="ECO:0000256" key="3">
    <source>
        <dbReference type="ARBA" id="ARBA00022989"/>
    </source>
</evidence>
<feature type="transmembrane region" description="Helical" evidence="5">
    <location>
        <begin position="374"/>
        <end position="396"/>
    </location>
</feature>
<organism evidence="7 8">
    <name type="scientific">Clytia hemisphaerica</name>
    <dbReference type="NCBI Taxonomy" id="252671"/>
    <lineage>
        <taxon>Eukaryota</taxon>
        <taxon>Metazoa</taxon>
        <taxon>Cnidaria</taxon>
        <taxon>Hydrozoa</taxon>
        <taxon>Hydroidolina</taxon>
        <taxon>Leptothecata</taxon>
        <taxon>Obeliida</taxon>
        <taxon>Clytiidae</taxon>
        <taxon>Clytia</taxon>
    </lineage>
</organism>
<dbReference type="GO" id="GO:0015179">
    <property type="term" value="F:L-amino acid transmembrane transporter activity"/>
    <property type="evidence" value="ECO:0007669"/>
    <property type="project" value="TreeGrafter"/>
</dbReference>
<sequence length="439" mass="47675">MSDFEKQPLITSSNEQHTYSNVIKNEEIIKKATLPGGLTVFKCAVFIFSSITGSGVLALPYALSNAGWSGIILLMFVCVLSGYCGVICGKCWMIVRKKKPNVDYTRDPFPAIGHAAAGNVGYIFTEISVLLSLMGVSVVFLILGSQQFVSIIGKSFDGVSKIDELRAAIFICGVVLIPFQWLGTSKDIASFIVGASVCTAIASFIIVYESIAILSKNGFPETRRDVTGESFFMAFGTIAFTFGGGTLFPSFQADMQKPSKFPLALVLGFVGVLFIYLPAALLPFLVIGEPNVDIMISLKSNMAVDHKYLLTIAQCLISIHILSTIVLVNNPISLQIEEHLKIPHASGWKRILVRTLVGLLLTGIGILFPHLGPVITIVGAFTVSVVSFILPVWFYMKLNNYVIPLHVKVLHIEIILVAGVFGALGIYSGVVEMIKQYHL</sequence>
<evidence type="ECO:0000313" key="7">
    <source>
        <dbReference type="EnsemblMetazoa" id="CLYHEMP010863.1"/>
    </source>
</evidence>
<dbReference type="Pfam" id="PF01490">
    <property type="entry name" value="Aa_trans"/>
    <property type="match status" value="1"/>
</dbReference>
<keyword evidence="4 5" id="KW-0472">Membrane</keyword>
<evidence type="ECO:0000256" key="5">
    <source>
        <dbReference type="SAM" id="Phobius"/>
    </source>
</evidence>
<dbReference type="PANTHER" id="PTHR22950">
    <property type="entry name" value="AMINO ACID TRANSPORTER"/>
    <property type="match status" value="1"/>
</dbReference>
<reference evidence="7" key="1">
    <citation type="submission" date="2021-01" db="UniProtKB">
        <authorList>
            <consortium name="EnsemblMetazoa"/>
        </authorList>
    </citation>
    <scope>IDENTIFICATION</scope>
</reference>
<evidence type="ECO:0000313" key="8">
    <source>
        <dbReference type="Proteomes" id="UP000594262"/>
    </source>
</evidence>
<evidence type="ECO:0000256" key="2">
    <source>
        <dbReference type="ARBA" id="ARBA00022692"/>
    </source>
</evidence>
<evidence type="ECO:0000259" key="6">
    <source>
        <dbReference type="Pfam" id="PF01490"/>
    </source>
</evidence>
<dbReference type="OrthoDB" id="655540at2759"/>
<keyword evidence="3 5" id="KW-1133">Transmembrane helix</keyword>
<dbReference type="GO" id="GO:0005774">
    <property type="term" value="C:vacuolar membrane"/>
    <property type="evidence" value="ECO:0007669"/>
    <property type="project" value="TreeGrafter"/>
</dbReference>
<name>A0A7M5V7C0_9CNID</name>
<protein>
    <recommendedName>
        <fullName evidence="6">Amino acid transporter transmembrane domain-containing protein</fullName>
    </recommendedName>
</protein>
<dbReference type="GeneID" id="136797621"/>
<evidence type="ECO:0000256" key="1">
    <source>
        <dbReference type="ARBA" id="ARBA00004141"/>
    </source>
</evidence>
<comment type="subcellular location">
    <subcellularLocation>
        <location evidence="1">Membrane</location>
        <topology evidence="1">Multi-pass membrane protein</topology>
    </subcellularLocation>
</comment>
<keyword evidence="2 5" id="KW-0812">Transmembrane</keyword>
<feature type="transmembrane region" description="Helical" evidence="5">
    <location>
        <begin position="189"/>
        <end position="211"/>
    </location>
</feature>
<dbReference type="AlphaFoldDB" id="A0A7M5V7C0"/>
<feature type="transmembrane region" description="Helical" evidence="5">
    <location>
        <begin position="40"/>
        <end position="62"/>
    </location>
</feature>
<accession>A0A7M5V7C0</accession>
<feature type="domain" description="Amino acid transporter transmembrane" evidence="6">
    <location>
        <begin position="38"/>
        <end position="433"/>
    </location>
</feature>
<dbReference type="RefSeq" id="XP_066910312.1">
    <property type="nucleotide sequence ID" value="XM_067054211.1"/>
</dbReference>
<evidence type="ECO:0000256" key="4">
    <source>
        <dbReference type="ARBA" id="ARBA00023136"/>
    </source>
</evidence>
<feature type="transmembrane region" description="Helical" evidence="5">
    <location>
        <begin position="351"/>
        <end position="368"/>
    </location>
</feature>
<proteinExistence type="predicted"/>
<feature type="transmembrane region" description="Helical" evidence="5">
    <location>
        <begin position="165"/>
        <end position="182"/>
    </location>
</feature>
<feature type="transmembrane region" description="Helical" evidence="5">
    <location>
        <begin position="68"/>
        <end position="89"/>
    </location>
</feature>
<feature type="transmembrane region" description="Helical" evidence="5">
    <location>
        <begin position="129"/>
        <end position="153"/>
    </location>
</feature>